<keyword evidence="6 15" id="KW-0347">Helicase</keyword>
<dbReference type="GO" id="GO:0005524">
    <property type="term" value="F:ATP binding"/>
    <property type="evidence" value="ECO:0007669"/>
    <property type="project" value="UniProtKB-KW"/>
</dbReference>
<evidence type="ECO:0000256" key="12">
    <source>
        <dbReference type="ARBA" id="ARBA00023235"/>
    </source>
</evidence>
<keyword evidence="12" id="KW-0413">Isomerase</keyword>
<dbReference type="GO" id="GO:0006281">
    <property type="term" value="P:DNA repair"/>
    <property type="evidence" value="ECO:0007669"/>
    <property type="project" value="UniProtKB-KW"/>
</dbReference>
<keyword evidence="3" id="KW-0547">Nucleotide-binding</keyword>
<dbReference type="Proteomes" id="UP000051679">
    <property type="component" value="Unassembled WGS sequence"/>
</dbReference>
<evidence type="ECO:0000256" key="1">
    <source>
        <dbReference type="ARBA" id="ARBA00022485"/>
    </source>
</evidence>
<dbReference type="SMART" id="SM00488">
    <property type="entry name" value="DEXDc2"/>
    <property type="match status" value="1"/>
</dbReference>
<dbReference type="Pfam" id="PF13307">
    <property type="entry name" value="Helicase_C_2"/>
    <property type="match status" value="1"/>
</dbReference>
<dbReference type="STRING" id="1291052.FC18_GL001445"/>
<dbReference type="OrthoDB" id="9765586at2"/>
<keyword evidence="10" id="KW-0238">DNA-binding</keyword>
<dbReference type="Pfam" id="PF06733">
    <property type="entry name" value="DEAD_2"/>
    <property type="match status" value="1"/>
</dbReference>
<comment type="caution">
    <text evidence="15">The sequence shown here is derived from an EMBL/GenBank/DDBJ whole genome shotgun (WGS) entry which is preliminary data.</text>
</comment>
<evidence type="ECO:0000256" key="4">
    <source>
        <dbReference type="ARBA" id="ARBA00022763"/>
    </source>
</evidence>
<keyword evidence="4" id="KW-0227">DNA damage</keyword>
<evidence type="ECO:0000256" key="9">
    <source>
        <dbReference type="ARBA" id="ARBA00023014"/>
    </source>
</evidence>
<dbReference type="GO" id="GO:0016818">
    <property type="term" value="F:hydrolase activity, acting on acid anhydrides, in phosphorus-containing anhydrides"/>
    <property type="evidence" value="ECO:0007669"/>
    <property type="project" value="InterPro"/>
</dbReference>
<dbReference type="Gene3D" id="3.40.50.300">
    <property type="entry name" value="P-loop containing nucleotide triphosphate hydrolases"/>
    <property type="match status" value="2"/>
</dbReference>
<evidence type="ECO:0000256" key="11">
    <source>
        <dbReference type="ARBA" id="ARBA00023204"/>
    </source>
</evidence>
<dbReference type="PANTHER" id="PTHR11472:SF34">
    <property type="entry name" value="REGULATOR OF TELOMERE ELONGATION HELICASE 1"/>
    <property type="match status" value="1"/>
</dbReference>
<evidence type="ECO:0000256" key="8">
    <source>
        <dbReference type="ARBA" id="ARBA00023004"/>
    </source>
</evidence>
<reference evidence="15 16" key="1">
    <citation type="journal article" date="2015" name="Genome Announc.">
        <title>Expanding the biotechnology potential of lactobacilli through comparative genomics of 213 strains and associated genera.</title>
        <authorList>
            <person name="Sun Z."/>
            <person name="Harris H.M."/>
            <person name="McCann A."/>
            <person name="Guo C."/>
            <person name="Argimon S."/>
            <person name="Zhang W."/>
            <person name="Yang X."/>
            <person name="Jeffery I.B."/>
            <person name="Cooney J.C."/>
            <person name="Kagawa T.F."/>
            <person name="Liu W."/>
            <person name="Song Y."/>
            <person name="Salvetti E."/>
            <person name="Wrobel A."/>
            <person name="Rasinkangas P."/>
            <person name="Parkhill J."/>
            <person name="Rea M.C."/>
            <person name="O'Sullivan O."/>
            <person name="Ritari J."/>
            <person name="Douillard F.P."/>
            <person name="Paul Ross R."/>
            <person name="Yang R."/>
            <person name="Briner A.E."/>
            <person name="Felis G.E."/>
            <person name="de Vos W.M."/>
            <person name="Barrangou R."/>
            <person name="Klaenhammer T.R."/>
            <person name="Caufield P.W."/>
            <person name="Cui Y."/>
            <person name="Zhang H."/>
            <person name="O'Toole P.W."/>
        </authorList>
    </citation>
    <scope>NUCLEOTIDE SEQUENCE [LARGE SCALE GENOMIC DNA]</scope>
    <source>
        <strain evidence="15 16">DSM 20505</strain>
    </source>
</reference>
<evidence type="ECO:0000256" key="6">
    <source>
        <dbReference type="ARBA" id="ARBA00022806"/>
    </source>
</evidence>
<keyword evidence="11" id="KW-0234">DNA repair</keyword>
<dbReference type="InterPro" id="IPR042493">
    <property type="entry name" value="XPD_DNA_FeS"/>
</dbReference>
<keyword evidence="7" id="KW-0067">ATP-binding</keyword>
<dbReference type="GO" id="GO:0003677">
    <property type="term" value="F:DNA binding"/>
    <property type="evidence" value="ECO:0007669"/>
    <property type="project" value="UniProtKB-KW"/>
</dbReference>
<dbReference type="PANTHER" id="PTHR11472">
    <property type="entry name" value="DNA REPAIR DEAD HELICASE RAD3/XP-D SUBFAMILY MEMBER"/>
    <property type="match status" value="1"/>
</dbReference>
<accession>A0A0R1ZW69</accession>
<evidence type="ECO:0000256" key="13">
    <source>
        <dbReference type="ARBA" id="ARBA00038058"/>
    </source>
</evidence>
<dbReference type="Gene3D" id="3.90.320.10">
    <property type="match status" value="1"/>
</dbReference>
<dbReference type="PROSITE" id="PS51193">
    <property type="entry name" value="HELICASE_ATP_BIND_2"/>
    <property type="match status" value="1"/>
</dbReference>
<evidence type="ECO:0000256" key="5">
    <source>
        <dbReference type="ARBA" id="ARBA00022801"/>
    </source>
</evidence>
<feature type="domain" description="Helicase ATP-binding" evidence="14">
    <location>
        <begin position="182"/>
        <end position="424"/>
    </location>
</feature>
<protein>
    <submittedName>
        <fullName evidence="15">ATP-dependent helicase</fullName>
    </submittedName>
</protein>
<dbReference type="InterPro" id="IPR011604">
    <property type="entry name" value="PDDEXK-like_dom_sf"/>
</dbReference>
<dbReference type="SMART" id="SM00491">
    <property type="entry name" value="HELICc2"/>
    <property type="match status" value="1"/>
</dbReference>
<dbReference type="InterPro" id="IPR006555">
    <property type="entry name" value="ATP-dep_Helicase_C"/>
</dbReference>
<dbReference type="Gene3D" id="1.10.30.20">
    <property type="entry name" value="Bacterial XPD DNA helicase, FeS cluster domain"/>
    <property type="match status" value="1"/>
</dbReference>
<name>A0A0R1ZW69_9LACO</name>
<dbReference type="SUPFAM" id="SSF52540">
    <property type="entry name" value="P-loop containing nucleoside triphosphate hydrolases"/>
    <property type="match status" value="1"/>
</dbReference>
<dbReference type="InterPro" id="IPR045028">
    <property type="entry name" value="DinG/Rad3-like"/>
</dbReference>
<dbReference type="PATRIC" id="fig|1291052.5.peg.1467"/>
<comment type="similarity">
    <text evidence="13">Belongs to the helicase family. DinG subfamily.</text>
</comment>
<dbReference type="EMBL" id="AYYO01000024">
    <property type="protein sequence ID" value="KRM55283.1"/>
    <property type="molecule type" value="Genomic_DNA"/>
</dbReference>
<dbReference type="RefSeq" id="WP_054678520.1">
    <property type="nucleotide sequence ID" value="NZ_AYYO01000024.1"/>
</dbReference>
<proteinExistence type="inferred from homology"/>
<evidence type="ECO:0000256" key="3">
    <source>
        <dbReference type="ARBA" id="ARBA00022741"/>
    </source>
</evidence>
<evidence type="ECO:0000256" key="10">
    <source>
        <dbReference type="ARBA" id="ARBA00023125"/>
    </source>
</evidence>
<dbReference type="Gene3D" id="1.10.275.40">
    <property type="match status" value="1"/>
</dbReference>
<dbReference type="AlphaFoldDB" id="A0A0R1ZW69"/>
<dbReference type="InterPro" id="IPR014013">
    <property type="entry name" value="Helic_SF1/SF2_ATP-bd_DinG/Rad3"/>
</dbReference>
<evidence type="ECO:0000313" key="15">
    <source>
        <dbReference type="EMBL" id="KRM55283.1"/>
    </source>
</evidence>
<dbReference type="InterPro" id="IPR010614">
    <property type="entry name" value="RAD3-like_helicase_DEAD"/>
</dbReference>
<organism evidence="15 16">
    <name type="scientific">Lacticaseibacillus sharpeae JCM 1186 = DSM 20505</name>
    <dbReference type="NCBI Taxonomy" id="1291052"/>
    <lineage>
        <taxon>Bacteria</taxon>
        <taxon>Bacillati</taxon>
        <taxon>Bacillota</taxon>
        <taxon>Bacilli</taxon>
        <taxon>Lactobacillales</taxon>
        <taxon>Lactobacillaceae</taxon>
        <taxon>Lacticaseibacillus</taxon>
    </lineage>
</organism>
<keyword evidence="16" id="KW-1185">Reference proteome</keyword>
<dbReference type="InterPro" id="IPR006554">
    <property type="entry name" value="Helicase-like_DEXD_c2"/>
</dbReference>
<keyword evidence="2" id="KW-0479">Metal-binding</keyword>
<evidence type="ECO:0000256" key="7">
    <source>
        <dbReference type="ARBA" id="ARBA00022840"/>
    </source>
</evidence>
<keyword evidence="8" id="KW-0408">Iron</keyword>
<dbReference type="InterPro" id="IPR027417">
    <property type="entry name" value="P-loop_NTPase"/>
</dbReference>
<keyword evidence="5" id="KW-0378">Hydrolase</keyword>
<evidence type="ECO:0000313" key="16">
    <source>
        <dbReference type="Proteomes" id="UP000051679"/>
    </source>
</evidence>
<sequence length="793" mass="88989">MTATRMGIRQLVEFTVRTGDLNPVTQASNNTAQLGSRIHRQLQDAHDEDGYESEVYMKQTATVAGQEYIIDGRADGVLTTDTGVLVEEIKTSARSFVKLDKNTTDRYWAQVFVYGHYLCQERDLDGVDIDLIYYDTRHKETSHHQQHKTAAELADFYRELLAQFAIWMQMRADIVKTRNESANKLQFPFPEFRAGQRQFSANVYKTIYTGSRLFVEAPTGTGKTMSTLFPTVKAMGAGLINRAFYLTAKAATRGVAEDAMARMTAKGLHAKSITLTARDTITFADEPEDATQNPYMLGYYDRLLPALVDLLSHNDCITRSVIEDYAHKHTLDPFEFSLDASLFCDVIICDYNYLFDPRVFLQRFFADDDAGNFFLIDEAHNLVDRSRSMYSAQINRAAFTDLLPELKQKKGHADSKLTKLRKVIRAVIECLNVLDSNLDKDEHFQDEAIEQVHEVLDAFTTQFHDWLEMEQNGEVKHVVDTCLDTFFLANAYLKISELYNEVYVTRTFRDNGDLCVRLVCLNASDFLDASMNKGCGAVLFSATLTPMDYYRDVLGGLDNSLATGMPSPFPPANQLVFVAQNIQTTYRERDASLPAITAALTAMTMAHAGNYLVFAPSYSYLEKVRGAFQLANPNAEVVTQKSGMSSTDRDSFLAAFTPGNNVTGFAVLGGSFAEGIDLRGKALEGVAVVSVGLPGLSGETDRLKEYYQHRNGQGFAYAYQLPGFNNVLQAAGRVIRGAKDVGVVLLLDRRFAERRYVDLFPRHWQHWQTGRSTRDLANALDTFWQAHAADTDK</sequence>
<evidence type="ECO:0000256" key="2">
    <source>
        <dbReference type="ARBA" id="ARBA00022723"/>
    </source>
</evidence>
<keyword evidence="9" id="KW-0411">Iron-sulfur</keyword>
<keyword evidence="1" id="KW-0004">4Fe-4S</keyword>
<dbReference type="GO" id="GO:0051539">
    <property type="term" value="F:4 iron, 4 sulfur cluster binding"/>
    <property type="evidence" value="ECO:0007669"/>
    <property type="project" value="UniProtKB-KW"/>
</dbReference>
<dbReference type="GO" id="GO:0046872">
    <property type="term" value="F:metal ion binding"/>
    <property type="evidence" value="ECO:0007669"/>
    <property type="project" value="UniProtKB-KW"/>
</dbReference>
<evidence type="ECO:0000259" key="14">
    <source>
        <dbReference type="PROSITE" id="PS51193"/>
    </source>
</evidence>
<dbReference type="GO" id="GO:0003678">
    <property type="term" value="F:DNA helicase activity"/>
    <property type="evidence" value="ECO:0007669"/>
    <property type="project" value="InterPro"/>
</dbReference>
<gene>
    <name evidence="15" type="ORF">FC18_GL001445</name>
</gene>